<reference evidence="2" key="1">
    <citation type="journal article" date="2020" name="Nature">
        <title>Giant virus diversity and host interactions through global metagenomics.</title>
        <authorList>
            <person name="Schulz F."/>
            <person name="Roux S."/>
            <person name="Paez-Espino D."/>
            <person name="Jungbluth S."/>
            <person name="Walsh D.A."/>
            <person name="Denef V.J."/>
            <person name="McMahon K.D."/>
            <person name="Konstantinidis K.T."/>
            <person name="Eloe-Fadrosh E.A."/>
            <person name="Kyrpides N.C."/>
            <person name="Woyke T."/>
        </authorList>
    </citation>
    <scope>NUCLEOTIDE SEQUENCE</scope>
    <source>
        <strain evidence="2">GVMAG-S-1102113-118</strain>
    </source>
</reference>
<name>A0A6C0KDG8_9ZZZZ</name>
<dbReference type="AlphaFoldDB" id="A0A6C0KDG8"/>
<proteinExistence type="predicted"/>
<protein>
    <submittedName>
        <fullName evidence="2">Uncharacterized protein</fullName>
    </submittedName>
</protein>
<organism evidence="2">
    <name type="scientific">viral metagenome</name>
    <dbReference type="NCBI Taxonomy" id="1070528"/>
    <lineage>
        <taxon>unclassified sequences</taxon>
        <taxon>metagenomes</taxon>
        <taxon>organismal metagenomes</taxon>
    </lineage>
</organism>
<feature type="region of interest" description="Disordered" evidence="1">
    <location>
        <begin position="1"/>
        <end position="37"/>
    </location>
</feature>
<accession>A0A6C0KDG8</accession>
<evidence type="ECO:0000256" key="1">
    <source>
        <dbReference type="SAM" id="MobiDB-lite"/>
    </source>
</evidence>
<sequence length="72" mass="7960">MLTQYTTITGGPPDASGGFEECKFSEPSSAERKEASDKLLRTVCERLRDSRQEARMARAGAWAVGPPRLKLF</sequence>
<dbReference type="EMBL" id="MN740839">
    <property type="protein sequence ID" value="QHU14358.1"/>
    <property type="molecule type" value="Genomic_DNA"/>
</dbReference>
<evidence type="ECO:0000313" key="2">
    <source>
        <dbReference type="EMBL" id="QHU14358.1"/>
    </source>
</evidence>
<feature type="compositionally biased region" description="Basic and acidic residues" evidence="1">
    <location>
        <begin position="20"/>
        <end position="37"/>
    </location>
</feature>